<reference evidence="4" key="2">
    <citation type="submission" date="2023-05" db="EMBL/GenBank/DDBJ databases">
        <authorList>
            <consortium name="Lawrence Berkeley National Laboratory"/>
            <person name="Steindorff A."/>
            <person name="Hensen N."/>
            <person name="Bonometti L."/>
            <person name="Westerberg I."/>
            <person name="Brannstrom I.O."/>
            <person name="Guillou S."/>
            <person name="Cros-Aarteil S."/>
            <person name="Calhoun S."/>
            <person name="Haridas S."/>
            <person name="Kuo A."/>
            <person name="Mondo S."/>
            <person name="Pangilinan J."/>
            <person name="Riley R."/>
            <person name="Labutti K."/>
            <person name="Andreopoulos B."/>
            <person name="Lipzen A."/>
            <person name="Chen C."/>
            <person name="Yanf M."/>
            <person name="Daum C."/>
            <person name="Ng V."/>
            <person name="Clum A."/>
            <person name="Ohm R."/>
            <person name="Martin F."/>
            <person name="Silar P."/>
            <person name="Natvig D."/>
            <person name="Lalanne C."/>
            <person name="Gautier V."/>
            <person name="Ament-Velasquez S.L."/>
            <person name="Kruys A."/>
            <person name="Hutchinson M.I."/>
            <person name="Powell A.J."/>
            <person name="Barry K."/>
            <person name="Miller A.N."/>
            <person name="Grigoriev I.V."/>
            <person name="Debuchy R."/>
            <person name="Gladieux P."/>
            <person name="Thoren M.H."/>
            <person name="Johannesson H."/>
        </authorList>
    </citation>
    <scope>NUCLEOTIDE SEQUENCE</scope>
    <source>
        <strain evidence="4">CBS 990.96</strain>
    </source>
</reference>
<evidence type="ECO:0000256" key="1">
    <source>
        <dbReference type="ARBA" id="ARBA00022737"/>
    </source>
</evidence>
<keyword evidence="1" id="KW-0677">Repeat</keyword>
<evidence type="ECO:0000256" key="3">
    <source>
        <dbReference type="PROSITE-ProRule" id="PRU00023"/>
    </source>
</evidence>
<dbReference type="AlphaFoldDB" id="A0AAN6YTN1"/>
<accession>A0AAN6YTN1</accession>
<protein>
    <submittedName>
        <fullName evidence="4">Ankyrin repeat-containing domain protein</fullName>
    </submittedName>
</protein>
<feature type="repeat" description="ANK" evidence="3">
    <location>
        <begin position="61"/>
        <end position="93"/>
    </location>
</feature>
<dbReference type="GO" id="GO:0004540">
    <property type="term" value="F:RNA nuclease activity"/>
    <property type="evidence" value="ECO:0007669"/>
    <property type="project" value="TreeGrafter"/>
</dbReference>
<dbReference type="Gene3D" id="1.25.40.20">
    <property type="entry name" value="Ankyrin repeat-containing domain"/>
    <property type="match status" value="1"/>
</dbReference>
<keyword evidence="2 3" id="KW-0040">ANK repeat</keyword>
<dbReference type="InterPro" id="IPR002110">
    <property type="entry name" value="Ankyrin_rpt"/>
</dbReference>
<dbReference type="SUPFAM" id="SSF48403">
    <property type="entry name" value="Ankyrin repeat"/>
    <property type="match status" value="1"/>
</dbReference>
<comment type="caution">
    <text evidence="4">The sequence shown here is derived from an EMBL/GenBank/DDBJ whole genome shotgun (WGS) entry which is preliminary data.</text>
</comment>
<gene>
    <name evidence="4" type="ORF">QBC38DRAFT_374784</name>
</gene>
<dbReference type="PANTHER" id="PTHR24141:SF1">
    <property type="entry name" value="2-5A-DEPENDENT RIBONUCLEASE"/>
    <property type="match status" value="1"/>
</dbReference>
<evidence type="ECO:0000256" key="2">
    <source>
        <dbReference type="ARBA" id="ARBA00023043"/>
    </source>
</evidence>
<dbReference type="Pfam" id="PF12796">
    <property type="entry name" value="Ank_2"/>
    <property type="match status" value="2"/>
</dbReference>
<dbReference type="PANTHER" id="PTHR24141">
    <property type="entry name" value="2-5A-DEPENDENT RIBONUCLEASE"/>
    <property type="match status" value="1"/>
</dbReference>
<keyword evidence="5" id="KW-1185">Reference proteome</keyword>
<dbReference type="GO" id="GO:0006396">
    <property type="term" value="P:RNA processing"/>
    <property type="evidence" value="ECO:0007669"/>
    <property type="project" value="TreeGrafter"/>
</dbReference>
<dbReference type="InterPro" id="IPR036770">
    <property type="entry name" value="Ankyrin_rpt-contain_sf"/>
</dbReference>
<name>A0AAN6YTN1_9PEZI</name>
<dbReference type="GO" id="GO:0003723">
    <property type="term" value="F:RNA binding"/>
    <property type="evidence" value="ECO:0007669"/>
    <property type="project" value="TreeGrafter"/>
</dbReference>
<evidence type="ECO:0000313" key="4">
    <source>
        <dbReference type="EMBL" id="KAK4222597.1"/>
    </source>
</evidence>
<dbReference type="Proteomes" id="UP001301958">
    <property type="component" value="Unassembled WGS sequence"/>
</dbReference>
<evidence type="ECO:0000313" key="5">
    <source>
        <dbReference type="Proteomes" id="UP001301958"/>
    </source>
</evidence>
<sequence>MHALETVYKARPSSQYRTDGSWYFDNYGQSLVSCAAENGHQEIVMKLLEWDSLWKDVPDHYGLTPLYYAPVNGHEDIVRALLGFFADGKKVDRQIPSCLTVAVQKSNVEVVRVLLSLKKFTAQALNDPKLGLLHLAIEARNREIVKLLLDCDGVDVNLKRACGETPIWCAIEQGTMIIELLKTKKIDLHAAKFGGKTPLEFAIQRKQIRAIRVLRDYYPK</sequence>
<dbReference type="EMBL" id="MU865463">
    <property type="protein sequence ID" value="KAK4222597.1"/>
    <property type="molecule type" value="Genomic_DNA"/>
</dbReference>
<organism evidence="4 5">
    <name type="scientific">Podospora fimiseda</name>
    <dbReference type="NCBI Taxonomy" id="252190"/>
    <lineage>
        <taxon>Eukaryota</taxon>
        <taxon>Fungi</taxon>
        <taxon>Dikarya</taxon>
        <taxon>Ascomycota</taxon>
        <taxon>Pezizomycotina</taxon>
        <taxon>Sordariomycetes</taxon>
        <taxon>Sordariomycetidae</taxon>
        <taxon>Sordariales</taxon>
        <taxon>Podosporaceae</taxon>
        <taxon>Podospora</taxon>
    </lineage>
</organism>
<dbReference type="PROSITE" id="PS50088">
    <property type="entry name" value="ANK_REPEAT"/>
    <property type="match status" value="1"/>
</dbReference>
<proteinExistence type="predicted"/>
<dbReference type="SMART" id="SM00248">
    <property type="entry name" value="ANK"/>
    <property type="match status" value="5"/>
</dbReference>
<reference evidence="4" key="1">
    <citation type="journal article" date="2023" name="Mol. Phylogenet. Evol.">
        <title>Genome-scale phylogeny and comparative genomics of the fungal order Sordariales.</title>
        <authorList>
            <person name="Hensen N."/>
            <person name="Bonometti L."/>
            <person name="Westerberg I."/>
            <person name="Brannstrom I.O."/>
            <person name="Guillou S."/>
            <person name="Cros-Aarteil S."/>
            <person name="Calhoun S."/>
            <person name="Haridas S."/>
            <person name="Kuo A."/>
            <person name="Mondo S."/>
            <person name="Pangilinan J."/>
            <person name="Riley R."/>
            <person name="LaButti K."/>
            <person name="Andreopoulos B."/>
            <person name="Lipzen A."/>
            <person name="Chen C."/>
            <person name="Yan M."/>
            <person name="Daum C."/>
            <person name="Ng V."/>
            <person name="Clum A."/>
            <person name="Steindorff A."/>
            <person name="Ohm R.A."/>
            <person name="Martin F."/>
            <person name="Silar P."/>
            <person name="Natvig D.O."/>
            <person name="Lalanne C."/>
            <person name="Gautier V."/>
            <person name="Ament-Velasquez S.L."/>
            <person name="Kruys A."/>
            <person name="Hutchinson M.I."/>
            <person name="Powell A.J."/>
            <person name="Barry K."/>
            <person name="Miller A.N."/>
            <person name="Grigoriev I.V."/>
            <person name="Debuchy R."/>
            <person name="Gladieux P."/>
            <person name="Hiltunen Thoren M."/>
            <person name="Johannesson H."/>
        </authorList>
    </citation>
    <scope>NUCLEOTIDE SEQUENCE</scope>
    <source>
        <strain evidence="4">CBS 990.96</strain>
    </source>
</reference>
<dbReference type="PROSITE" id="PS50297">
    <property type="entry name" value="ANK_REP_REGION"/>
    <property type="match status" value="1"/>
</dbReference>